<evidence type="ECO:0000313" key="2">
    <source>
        <dbReference type="Proteomes" id="UP000464178"/>
    </source>
</evidence>
<proteinExistence type="predicted"/>
<accession>A0A6P2CYJ7</accession>
<dbReference type="KEGG" id="gms:SOIL9_35160"/>
<dbReference type="InterPro" id="IPR017642">
    <property type="entry name" value="DNA_S_mod_DndB"/>
</dbReference>
<keyword evidence="2" id="KW-1185">Reference proteome</keyword>
<dbReference type="EMBL" id="LR593886">
    <property type="protein sequence ID" value="VTR94198.1"/>
    <property type="molecule type" value="Genomic_DNA"/>
</dbReference>
<sequence>MCVFKALTEQEKRSITGRNNRLFTLSGLHRAIRRLSAALHGFGPEVEEIVVAYWASVVAQFRDWSEAPEGLVSCADLRRDVIHAHGVVLEALGIAGSAIFSEWSGDRRSSVEQLTTVGWSHKVSEMWGGVALVNGRVSKSHAHLTRTADYLRQVFGIAERSHPPAERSKRRAV</sequence>
<name>A0A6P2CYJ7_9BACT</name>
<dbReference type="Pfam" id="PF14072">
    <property type="entry name" value="DndB"/>
    <property type="match status" value="1"/>
</dbReference>
<dbReference type="Proteomes" id="UP000464178">
    <property type="component" value="Chromosome"/>
</dbReference>
<dbReference type="AlphaFoldDB" id="A0A6P2CYJ7"/>
<gene>
    <name evidence="1" type="ORF">SOIL9_35160</name>
</gene>
<protein>
    <submittedName>
        <fullName evidence="1">Uncharacterized protein</fullName>
    </submittedName>
</protein>
<organism evidence="1 2">
    <name type="scientific">Gemmata massiliana</name>
    <dbReference type="NCBI Taxonomy" id="1210884"/>
    <lineage>
        <taxon>Bacteria</taxon>
        <taxon>Pseudomonadati</taxon>
        <taxon>Planctomycetota</taxon>
        <taxon>Planctomycetia</taxon>
        <taxon>Gemmatales</taxon>
        <taxon>Gemmataceae</taxon>
        <taxon>Gemmata</taxon>
    </lineage>
</organism>
<reference evidence="1 2" key="1">
    <citation type="submission" date="2019-05" db="EMBL/GenBank/DDBJ databases">
        <authorList>
            <consortium name="Science for Life Laboratories"/>
        </authorList>
    </citation>
    <scope>NUCLEOTIDE SEQUENCE [LARGE SCALE GENOMIC DNA]</scope>
    <source>
        <strain evidence="1">Soil9</strain>
    </source>
</reference>
<evidence type="ECO:0000313" key="1">
    <source>
        <dbReference type="EMBL" id="VTR94198.1"/>
    </source>
</evidence>